<proteinExistence type="predicted"/>
<evidence type="ECO:0000313" key="3">
    <source>
        <dbReference type="Proteomes" id="UP001642409"/>
    </source>
</evidence>
<comment type="caution">
    <text evidence="1">The sequence shown here is derived from an EMBL/GenBank/DDBJ whole genome shotgun (WGS) entry which is preliminary data.</text>
</comment>
<reference evidence="1" key="1">
    <citation type="submission" date="2023-06" db="EMBL/GenBank/DDBJ databases">
        <authorList>
            <person name="Kurt Z."/>
        </authorList>
    </citation>
    <scope>NUCLEOTIDE SEQUENCE</scope>
</reference>
<evidence type="ECO:0000313" key="1">
    <source>
        <dbReference type="EMBL" id="CAI9932688.1"/>
    </source>
</evidence>
<sequence>MCIQQNFSCRSVIFDETGLIASAGGNMLIKQSSIIFTAQSTYDLMDYFGNFGVVSTYGGQSTNMLNILIIIKVQVSKAINGGFGFFGGNLVSTSVIKNSQFKNFNITTSNQVGIICGYQYLGTNTIINTTVYTCNISAGSAGGFIANAWNYTNYIQNSTIQNINITGIGQYDEYKQMGVMIGYMVSDSYLNSYIENSSIINNNINGISVTSGFFGQIDSFSMSPQQQNISFIDILIVNNNISGNMFTSGLVASFSVVCDQQILLLQNLTIQGCNIQCITGSCGGLIGTFSNEQTQGSILTAKNITMKNLIISGPSYIGGFLAISKKCVQQTTLQIYNSTVTSIVLSGQNCGMVTGFLNGTSTFDIQTSKTTGNNFVNSTQIQNCASITSGISQSGC</sequence>
<dbReference type="AlphaFoldDB" id="A0AA86P822"/>
<dbReference type="EMBL" id="CAXDID020000524">
    <property type="protein sequence ID" value="CAL6099844.1"/>
    <property type="molecule type" value="Genomic_DNA"/>
</dbReference>
<reference evidence="2 3" key="2">
    <citation type="submission" date="2024-07" db="EMBL/GenBank/DDBJ databases">
        <authorList>
            <person name="Akdeniz Z."/>
        </authorList>
    </citation>
    <scope>NUCLEOTIDE SEQUENCE [LARGE SCALE GENOMIC DNA]</scope>
</reference>
<name>A0AA86P822_9EUKA</name>
<dbReference type="EMBL" id="CATOUU010000522">
    <property type="protein sequence ID" value="CAI9932688.1"/>
    <property type="molecule type" value="Genomic_DNA"/>
</dbReference>
<protein>
    <submittedName>
        <fullName evidence="2">Hypothetical_protein</fullName>
    </submittedName>
</protein>
<gene>
    <name evidence="1" type="ORF">HINF_LOCUS20333</name>
    <name evidence="2" type="ORF">HINF_LOCUS70275</name>
</gene>
<evidence type="ECO:0000313" key="2">
    <source>
        <dbReference type="EMBL" id="CAL6099844.1"/>
    </source>
</evidence>
<accession>A0AA86P822</accession>
<organism evidence="1">
    <name type="scientific">Hexamita inflata</name>
    <dbReference type="NCBI Taxonomy" id="28002"/>
    <lineage>
        <taxon>Eukaryota</taxon>
        <taxon>Metamonada</taxon>
        <taxon>Diplomonadida</taxon>
        <taxon>Hexamitidae</taxon>
        <taxon>Hexamitinae</taxon>
        <taxon>Hexamita</taxon>
    </lineage>
</organism>
<dbReference type="Proteomes" id="UP001642409">
    <property type="component" value="Unassembled WGS sequence"/>
</dbReference>
<keyword evidence="3" id="KW-1185">Reference proteome</keyword>